<evidence type="ECO:0000256" key="1">
    <source>
        <dbReference type="SAM" id="Phobius"/>
    </source>
</evidence>
<keyword evidence="1" id="KW-1133">Transmembrane helix</keyword>
<dbReference type="AlphaFoldDB" id="A0AAW0GPG4"/>
<evidence type="ECO:0000313" key="3">
    <source>
        <dbReference type="Proteomes" id="UP001385951"/>
    </source>
</evidence>
<comment type="caution">
    <text evidence="2">The sequence shown here is derived from an EMBL/GenBank/DDBJ whole genome shotgun (WGS) entry which is preliminary data.</text>
</comment>
<feature type="transmembrane region" description="Helical" evidence="1">
    <location>
        <begin position="212"/>
        <end position="235"/>
    </location>
</feature>
<gene>
    <name evidence="2" type="ORF">QCA50_003291</name>
</gene>
<dbReference type="EMBL" id="JASBNA010000003">
    <property type="protein sequence ID" value="KAK7693719.1"/>
    <property type="molecule type" value="Genomic_DNA"/>
</dbReference>
<name>A0AAW0GPG4_9APHY</name>
<feature type="transmembrane region" description="Helical" evidence="1">
    <location>
        <begin position="97"/>
        <end position="119"/>
    </location>
</feature>
<sequence length="310" mass="34202">MNGFTIAEGRLWGALFGGILYGLYVACFVTCIHLFCGHRIRQSPQNKVILGIIILLFGLTTAHFACTLQQLRLGFFGSSLPNNPNIYFNNRNTPLNLVIKSINGVTMLLGDCLMLFRLWIIYDGSLLVTAIPALSTAATGGVVFALTWEFSQLSPTQTSFAASIKKLVPAAFVLPVVTNAVITSLILYRIIAARAAVRRLTVLQDDNFYRIVIANIVESCLIYPIMLIIAMVLYLCKSNGQDVISGSLPQVVGIVSTLLWILVHRGSSRYDMANEHRATSSSHTARMMFVVPKKRNSSVLRDEFTHQSDV</sequence>
<feature type="transmembrane region" description="Helical" evidence="1">
    <location>
        <begin position="48"/>
        <end position="71"/>
    </location>
</feature>
<keyword evidence="1" id="KW-0812">Transmembrane</keyword>
<feature type="transmembrane region" description="Helical" evidence="1">
    <location>
        <begin position="168"/>
        <end position="191"/>
    </location>
</feature>
<keyword evidence="1" id="KW-0472">Membrane</keyword>
<dbReference type="Proteomes" id="UP001385951">
    <property type="component" value="Unassembled WGS sequence"/>
</dbReference>
<keyword evidence="3" id="KW-1185">Reference proteome</keyword>
<feature type="transmembrane region" description="Helical" evidence="1">
    <location>
        <begin position="12"/>
        <end position="36"/>
    </location>
</feature>
<accession>A0AAW0GPG4</accession>
<organism evidence="2 3">
    <name type="scientific">Cerrena zonata</name>
    <dbReference type="NCBI Taxonomy" id="2478898"/>
    <lineage>
        <taxon>Eukaryota</taxon>
        <taxon>Fungi</taxon>
        <taxon>Dikarya</taxon>
        <taxon>Basidiomycota</taxon>
        <taxon>Agaricomycotina</taxon>
        <taxon>Agaricomycetes</taxon>
        <taxon>Polyporales</taxon>
        <taxon>Cerrenaceae</taxon>
        <taxon>Cerrena</taxon>
    </lineage>
</organism>
<evidence type="ECO:0000313" key="2">
    <source>
        <dbReference type="EMBL" id="KAK7693719.1"/>
    </source>
</evidence>
<protein>
    <submittedName>
        <fullName evidence="2">Uncharacterized protein</fullName>
    </submittedName>
</protein>
<proteinExistence type="predicted"/>
<feature type="transmembrane region" description="Helical" evidence="1">
    <location>
        <begin position="247"/>
        <end position="263"/>
    </location>
</feature>
<reference evidence="2 3" key="1">
    <citation type="submission" date="2022-09" db="EMBL/GenBank/DDBJ databases">
        <authorList>
            <person name="Palmer J.M."/>
        </authorList>
    </citation>
    <scope>NUCLEOTIDE SEQUENCE [LARGE SCALE GENOMIC DNA]</scope>
    <source>
        <strain evidence="2 3">DSM 7382</strain>
    </source>
</reference>
<feature type="transmembrane region" description="Helical" evidence="1">
    <location>
        <begin position="126"/>
        <end position="148"/>
    </location>
</feature>